<gene>
    <name evidence="1" type="ORF">C450_06475</name>
</gene>
<dbReference type="PATRIC" id="fig|1227456.3.peg.1300"/>
<dbReference type="EMBL" id="AOME01000029">
    <property type="protein sequence ID" value="EMA54289.1"/>
    <property type="molecule type" value="Genomic_DNA"/>
</dbReference>
<protein>
    <recommendedName>
        <fullName evidence="3">Transposase</fullName>
    </recommendedName>
</protein>
<sequence>MDYWITDDHDSYNDIMPDRVKCLVHTLRTRARRRERVSELHEAGELDELREYLEEEYETAYEELVTTLREDYLGFWDEENDEFTGPVSTNAIEGGNWRLKYGLGVPYGRCRSARARTTLPALHDSVSTFTNGSPAESFESVLGSASAADLRDSVGGVTRSVAA</sequence>
<name>M0NB09_9EURY</name>
<organism evidence="1 2">
    <name type="scientific">Halococcus salifodinae DSM 8989</name>
    <dbReference type="NCBI Taxonomy" id="1227456"/>
    <lineage>
        <taxon>Archaea</taxon>
        <taxon>Methanobacteriati</taxon>
        <taxon>Methanobacteriota</taxon>
        <taxon>Stenosarchaea group</taxon>
        <taxon>Halobacteria</taxon>
        <taxon>Halobacteriales</taxon>
        <taxon>Halococcaceae</taxon>
        <taxon>Halococcus</taxon>
    </lineage>
</organism>
<evidence type="ECO:0008006" key="3">
    <source>
        <dbReference type="Google" id="ProtNLM"/>
    </source>
</evidence>
<comment type="caution">
    <text evidence="1">The sequence shown here is derived from an EMBL/GenBank/DDBJ whole genome shotgun (WGS) entry which is preliminary data.</text>
</comment>
<keyword evidence="2" id="KW-1185">Reference proteome</keyword>
<dbReference type="STRING" id="1227456.C450_06475"/>
<reference evidence="1 2" key="1">
    <citation type="journal article" date="2014" name="PLoS Genet.">
        <title>Phylogenetically driven sequencing of extremely halophilic archaea reveals strategies for static and dynamic osmo-response.</title>
        <authorList>
            <person name="Becker E.A."/>
            <person name="Seitzer P.M."/>
            <person name="Tritt A."/>
            <person name="Larsen D."/>
            <person name="Krusor M."/>
            <person name="Yao A.I."/>
            <person name="Wu D."/>
            <person name="Madern D."/>
            <person name="Eisen J.A."/>
            <person name="Darling A.E."/>
            <person name="Facciotti M.T."/>
        </authorList>
    </citation>
    <scope>NUCLEOTIDE SEQUENCE [LARGE SCALE GENOMIC DNA]</scope>
    <source>
        <strain evidence="1 2">DSM 8989</strain>
    </source>
</reference>
<evidence type="ECO:0000313" key="1">
    <source>
        <dbReference type="EMBL" id="EMA54289.1"/>
    </source>
</evidence>
<accession>M0NB09</accession>
<dbReference type="AlphaFoldDB" id="M0NB09"/>
<evidence type="ECO:0000313" key="2">
    <source>
        <dbReference type="Proteomes" id="UP000011625"/>
    </source>
</evidence>
<proteinExistence type="predicted"/>
<dbReference type="Proteomes" id="UP000011625">
    <property type="component" value="Unassembled WGS sequence"/>
</dbReference>